<dbReference type="Proteomes" id="UP000266841">
    <property type="component" value="Unassembled WGS sequence"/>
</dbReference>
<evidence type="ECO:0000313" key="3">
    <source>
        <dbReference type="Proteomes" id="UP000266841"/>
    </source>
</evidence>
<comment type="caution">
    <text evidence="2">The sequence shown here is derived from an EMBL/GenBank/DDBJ whole genome shotgun (WGS) entry which is preliminary data.</text>
</comment>
<evidence type="ECO:0000313" key="2">
    <source>
        <dbReference type="EMBL" id="EJK63217.1"/>
    </source>
</evidence>
<feature type="non-terminal residue" evidence="2">
    <location>
        <position position="1"/>
    </location>
</feature>
<feature type="compositionally biased region" description="Basic and acidic residues" evidence="1">
    <location>
        <begin position="87"/>
        <end position="98"/>
    </location>
</feature>
<sequence>GPRRAGRVEGGGVHREPRGLRRHREEVGRGRVGRARAEEEERRGRGGEAESHAEHQGGPAHRPAAGAHSPGDEGRVHGALGALPAGRQRDRRGAEGQRHGQVRRGGSALPGLLRGEVDDMQAVRDHIIIIY</sequence>
<feature type="compositionally biased region" description="Low complexity" evidence="1">
    <location>
        <begin position="56"/>
        <end position="69"/>
    </location>
</feature>
<protein>
    <submittedName>
        <fullName evidence="2">Uncharacterized protein</fullName>
    </submittedName>
</protein>
<organism evidence="2 3">
    <name type="scientific">Thalassiosira oceanica</name>
    <name type="common">Marine diatom</name>
    <dbReference type="NCBI Taxonomy" id="159749"/>
    <lineage>
        <taxon>Eukaryota</taxon>
        <taxon>Sar</taxon>
        <taxon>Stramenopiles</taxon>
        <taxon>Ochrophyta</taxon>
        <taxon>Bacillariophyta</taxon>
        <taxon>Coscinodiscophyceae</taxon>
        <taxon>Thalassiosirophycidae</taxon>
        <taxon>Thalassiosirales</taxon>
        <taxon>Thalassiosiraceae</taxon>
        <taxon>Thalassiosira</taxon>
    </lineage>
</organism>
<feature type="compositionally biased region" description="Basic and acidic residues" evidence="1">
    <location>
        <begin position="12"/>
        <end position="55"/>
    </location>
</feature>
<name>K0SYF8_THAOC</name>
<gene>
    <name evidence="2" type="ORF">THAOC_16138</name>
</gene>
<evidence type="ECO:0000256" key="1">
    <source>
        <dbReference type="SAM" id="MobiDB-lite"/>
    </source>
</evidence>
<feature type="region of interest" description="Disordered" evidence="1">
    <location>
        <begin position="1"/>
        <end position="112"/>
    </location>
</feature>
<dbReference type="AlphaFoldDB" id="K0SYF8"/>
<reference evidence="2 3" key="1">
    <citation type="journal article" date="2012" name="Genome Biol.">
        <title>Genome and low-iron response of an oceanic diatom adapted to chronic iron limitation.</title>
        <authorList>
            <person name="Lommer M."/>
            <person name="Specht M."/>
            <person name="Roy A.S."/>
            <person name="Kraemer L."/>
            <person name="Andreson R."/>
            <person name="Gutowska M.A."/>
            <person name="Wolf J."/>
            <person name="Bergner S.V."/>
            <person name="Schilhabel M.B."/>
            <person name="Klostermeier U.C."/>
            <person name="Beiko R.G."/>
            <person name="Rosenstiel P."/>
            <person name="Hippler M."/>
            <person name="Laroche J."/>
        </authorList>
    </citation>
    <scope>NUCLEOTIDE SEQUENCE [LARGE SCALE GENOMIC DNA]</scope>
    <source>
        <strain evidence="2 3">CCMP1005</strain>
    </source>
</reference>
<dbReference type="EMBL" id="AGNL01018375">
    <property type="protein sequence ID" value="EJK63217.1"/>
    <property type="molecule type" value="Genomic_DNA"/>
</dbReference>
<keyword evidence="3" id="KW-1185">Reference proteome</keyword>
<accession>K0SYF8</accession>
<proteinExistence type="predicted"/>